<sequence>MKNKIYLTALLLSNFAFSQVKDISFTIAPVANYTFWDNQSGLDNGLLYGGKIGFGFGEYIELRAMYLQSHDLKSKFSKYGIAGYDSNTFTPQDLDLTRWGGELKANIGRGRLNPYVTFGTGVQNIAIKNGNDFDQIYTSVGLGIKTKINNRIVLNIEAKNTAFNFNSGKNLLTASDKTNMGVTDASFESQLLYNWSAQASLQFYLGGRKPGTLSELDKAYLQKFRGGFKGIQWVVEPGASYVSFDNRSQFKDSYFLGGYAGLDFNRFTGIRAFFFQATQNEQLSFSFDKMNMYGLEFRARLNDGNGVTPYLILGGGYMSPSNSYVGKSIAVTPEGEKFAQAGLGLNIPLSKNFLITGGVRGMVSSGENVEDLSNPDLLQTHIMYNAGLKLTFGAKSKNPDAMYQAEMDEALNKQSKTSAAVLTQQNENNQQKLIDLQSNYQAKLDSLNVALKAANSKNDVDTAVEILETKNKTEKSLEEVEKVTKKAVATPIAIVTKKDSIIIQKANVVIQKDSVTVAKPLVPKVQTATPAKPTKELIRMTPQELEMLIDKILDKTDPTIQQQLKTTTDRAKEMEQMQKRIDFLEKLMLQKNGSTVVDPVKK</sequence>
<gene>
    <name evidence="2" type="ORF">H8R25_03165</name>
</gene>
<proteinExistence type="predicted"/>
<dbReference type="InterPro" id="IPR011250">
    <property type="entry name" value="OMP/PagP_B-barrel"/>
</dbReference>
<dbReference type="RefSeq" id="WP_187017129.1">
    <property type="nucleotide sequence ID" value="NZ_JACRUK010000004.1"/>
</dbReference>
<name>A0A923MXR1_9FLAO</name>
<protein>
    <recommendedName>
        <fullName evidence="4">Outer membrane protein beta-barrel domain-containing protein</fullName>
    </recommendedName>
</protein>
<dbReference type="EMBL" id="JACRUL010000004">
    <property type="protein sequence ID" value="MBC5843437.1"/>
    <property type="molecule type" value="Genomic_DNA"/>
</dbReference>
<dbReference type="AlphaFoldDB" id="A0A923MXR1"/>
<dbReference type="Gene3D" id="2.40.160.20">
    <property type="match status" value="2"/>
</dbReference>
<organism evidence="2 3">
    <name type="scientific">Flavobacterium muglaense</name>
    <dbReference type="NCBI Taxonomy" id="2764716"/>
    <lineage>
        <taxon>Bacteria</taxon>
        <taxon>Pseudomonadati</taxon>
        <taxon>Bacteroidota</taxon>
        <taxon>Flavobacteriia</taxon>
        <taxon>Flavobacteriales</taxon>
        <taxon>Flavobacteriaceae</taxon>
        <taxon>Flavobacterium</taxon>
    </lineage>
</organism>
<evidence type="ECO:0000313" key="2">
    <source>
        <dbReference type="EMBL" id="MBC5843437.1"/>
    </source>
</evidence>
<keyword evidence="3" id="KW-1185">Reference proteome</keyword>
<reference evidence="2 3" key="1">
    <citation type="submission" date="2020-08" db="EMBL/GenBank/DDBJ databases">
        <title>Description of novel Flavobacterium F-392 isolate.</title>
        <authorList>
            <person name="Saticioglu I.B."/>
            <person name="Duman M."/>
            <person name="Altun S."/>
        </authorList>
    </citation>
    <scope>NUCLEOTIDE SEQUENCE [LARGE SCALE GENOMIC DNA]</scope>
    <source>
        <strain evidence="2 3">F-392</strain>
    </source>
</reference>
<evidence type="ECO:0008006" key="4">
    <source>
        <dbReference type="Google" id="ProtNLM"/>
    </source>
</evidence>
<keyword evidence="1" id="KW-0732">Signal</keyword>
<dbReference type="SUPFAM" id="SSF56925">
    <property type="entry name" value="OMPA-like"/>
    <property type="match status" value="2"/>
</dbReference>
<evidence type="ECO:0000256" key="1">
    <source>
        <dbReference type="SAM" id="SignalP"/>
    </source>
</evidence>
<feature type="signal peptide" evidence="1">
    <location>
        <begin position="1"/>
        <end position="18"/>
    </location>
</feature>
<accession>A0A923MXR1</accession>
<dbReference type="Proteomes" id="UP000641454">
    <property type="component" value="Unassembled WGS sequence"/>
</dbReference>
<comment type="caution">
    <text evidence="2">The sequence shown here is derived from an EMBL/GenBank/DDBJ whole genome shotgun (WGS) entry which is preliminary data.</text>
</comment>
<feature type="chain" id="PRO_5037801568" description="Outer membrane protein beta-barrel domain-containing protein" evidence="1">
    <location>
        <begin position="19"/>
        <end position="602"/>
    </location>
</feature>
<evidence type="ECO:0000313" key="3">
    <source>
        <dbReference type="Proteomes" id="UP000641454"/>
    </source>
</evidence>